<gene>
    <name evidence="1" type="ORF">Q3O59_01955</name>
</gene>
<accession>A0ABT9GLF1</accession>
<reference evidence="1 2" key="1">
    <citation type="submission" date="2023-08" db="EMBL/GenBank/DDBJ databases">
        <authorList>
            <person name="Joshi A."/>
            <person name="Thite S."/>
        </authorList>
    </citation>
    <scope>NUCLEOTIDE SEQUENCE [LARGE SCALE GENOMIC DNA]</scope>
    <source>
        <strain evidence="1 2">1E1</strain>
    </source>
</reference>
<dbReference type="SUPFAM" id="SSF50118">
    <property type="entry name" value="Cell growth inhibitor/plasmid maintenance toxic component"/>
    <property type="match status" value="1"/>
</dbReference>
<dbReference type="Proteomes" id="UP001236258">
    <property type="component" value="Unassembled WGS sequence"/>
</dbReference>
<evidence type="ECO:0000313" key="1">
    <source>
        <dbReference type="EMBL" id="MDP4527795.1"/>
    </source>
</evidence>
<dbReference type="EMBL" id="JAUZVY010000001">
    <property type="protein sequence ID" value="MDP4527795.1"/>
    <property type="molecule type" value="Genomic_DNA"/>
</dbReference>
<evidence type="ECO:0008006" key="3">
    <source>
        <dbReference type="Google" id="ProtNLM"/>
    </source>
</evidence>
<organism evidence="1 2">
    <name type="scientific">Alkalimonas delamerensis</name>
    <dbReference type="NCBI Taxonomy" id="265981"/>
    <lineage>
        <taxon>Bacteria</taxon>
        <taxon>Pseudomonadati</taxon>
        <taxon>Pseudomonadota</taxon>
        <taxon>Gammaproteobacteria</taxon>
        <taxon>Alkalimonas</taxon>
    </lineage>
</organism>
<dbReference type="Gene3D" id="2.30.30.110">
    <property type="match status" value="1"/>
</dbReference>
<dbReference type="RefSeq" id="WP_305943995.1">
    <property type="nucleotide sequence ID" value="NZ_JAUZVY010000001.1"/>
</dbReference>
<proteinExistence type="predicted"/>
<protein>
    <recommendedName>
        <fullName evidence="3">Cytotoxic protein CcdB</fullName>
    </recommendedName>
</protein>
<comment type="caution">
    <text evidence="1">The sequence shown here is derived from an EMBL/GenBank/DDBJ whole genome shotgun (WGS) entry which is preliminary data.</text>
</comment>
<evidence type="ECO:0000313" key="2">
    <source>
        <dbReference type="Proteomes" id="UP001236258"/>
    </source>
</evidence>
<name>A0ABT9GLF1_9GAMM</name>
<sequence length="96" mass="10709">MDQFSVATIDQQTVVILTNTLFHDIDALLVAVVKPVKQHKLLAPFQFPVMLDDQACFVDLLDIASVSAKRLKSTSFSLQQYRTQIKAGLDLLIDGF</sequence>
<keyword evidence="2" id="KW-1185">Reference proteome</keyword>
<dbReference type="InterPro" id="IPR011067">
    <property type="entry name" value="Plasmid_toxin/cell-grow_inhib"/>
</dbReference>